<keyword evidence="5" id="KW-0472">Membrane</keyword>
<evidence type="ECO:0000256" key="2">
    <source>
        <dbReference type="ARBA" id="ARBA00007862"/>
    </source>
</evidence>
<dbReference type="CDD" id="cd03405">
    <property type="entry name" value="SPFH_HflC"/>
    <property type="match status" value="1"/>
</dbReference>
<evidence type="ECO:0000256" key="4">
    <source>
        <dbReference type="ARBA" id="ARBA00022989"/>
    </source>
</evidence>
<evidence type="ECO:0000256" key="1">
    <source>
        <dbReference type="ARBA" id="ARBA00004167"/>
    </source>
</evidence>
<gene>
    <name evidence="8" type="ORF">SAMN05660964_02779</name>
</gene>
<keyword evidence="3" id="KW-0812">Transmembrane</keyword>
<dbReference type="Pfam" id="PF01145">
    <property type="entry name" value="Band_7"/>
    <property type="match status" value="1"/>
</dbReference>
<dbReference type="GO" id="GO:0008233">
    <property type="term" value="F:peptidase activity"/>
    <property type="evidence" value="ECO:0007669"/>
    <property type="project" value="UniProtKB-KW"/>
</dbReference>
<accession>A0A1H4EYP8</accession>
<comment type="similarity">
    <text evidence="2 6">Belongs to the band 7/mec-2 family. HflC subfamily.</text>
</comment>
<organism evidence="8 9">
    <name type="scientific">Thiothrix caldifontis</name>
    <dbReference type="NCBI Taxonomy" id="525918"/>
    <lineage>
        <taxon>Bacteria</taxon>
        <taxon>Pseudomonadati</taxon>
        <taxon>Pseudomonadota</taxon>
        <taxon>Gammaproteobacteria</taxon>
        <taxon>Thiotrichales</taxon>
        <taxon>Thiotrichaceae</taxon>
        <taxon>Thiothrix</taxon>
    </lineage>
</organism>
<comment type="function">
    <text evidence="6">HflC and HflK could regulate a protease.</text>
</comment>
<dbReference type="Gene3D" id="3.30.479.30">
    <property type="entry name" value="Band 7 domain"/>
    <property type="match status" value="1"/>
</dbReference>
<keyword evidence="4" id="KW-1133">Transmembrane helix</keyword>
<comment type="subcellular location">
    <subcellularLocation>
        <location evidence="1">Membrane</location>
        <topology evidence="1">Single-pass membrane protein</topology>
    </subcellularLocation>
</comment>
<dbReference type="RefSeq" id="WP_093069577.1">
    <property type="nucleotide sequence ID" value="NZ_FNQP01000017.1"/>
</dbReference>
<evidence type="ECO:0000256" key="3">
    <source>
        <dbReference type="ARBA" id="ARBA00022692"/>
    </source>
</evidence>
<dbReference type="PANTHER" id="PTHR42911">
    <property type="entry name" value="MODULATOR OF FTSH PROTEASE HFLC"/>
    <property type="match status" value="1"/>
</dbReference>
<dbReference type="OrthoDB" id="9812991at2"/>
<evidence type="ECO:0000313" key="8">
    <source>
        <dbReference type="EMBL" id="SEA90146.1"/>
    </source>
</evidence>
<dbReference type="PIRSF" id="PIRSF005651">
    <property type="entry name" value="HflC"/>
    <property type="match status" value="1"/>
</dbReference>
<feature type="domain" description="Band 7" evidence="7">
    <location>
        <begin position="20"/>
        <end position="189"/>
    </location>
</feature>
<dbReference type="PANTHER" id="PTHR42911:SF1">
    <property type="entry name" value="MODULATOR OF FTSH PROTEASE HFLC"/>
    <property type="match status" value="1"/>
</dbReference>
<proteinExistence type="inferred from homology"/>
<dbReference type="STRING" id="525918.SAMN05660964_02779"/>
<dbReference type="InterPro" id="IPR010200">
    <property type="entry name" value="HflC"/>
</dbReference>
<dbReference type="SMART" id="SM00244">
    <property type="entry name" value="PHB"/>
    <property type="match status" value="1"/>
</dbReference>
<dbReference type="AlphaFoldDB" id="A0A1H4EYP8"/>
<evidence type="ECO:0000313" key="9">
    <source>
        <dbReference type="Proteomes" id="UP000199397"/>
    </source>
</evidence>
<evidence type="ECO:0000256" key="6">
    <source>
        <dbReference type="PIRNR" id="PIRNR005651"/>
    </source>
</evidence>
<keyword evidence="8" id="KW-0378">Hydrolase</keyword>
<name>A0A1H4EYP8_9GAMM</name>
<keyword evidence="9" id="KW-1185">Reference proteome</keyword>
<dbReference type="SUPFAM" id="SSF117892">
    <property type="entry name" value="Band 7/SPFH domain"/>
    <property type="match status" value="1"/>
</dbReference>
<evidence type="ECO:0000259" key="7">
    <source>
        <dbReference type="SMART" id="SM00244"/>
    </source>
</evidence>
<keyword evidence="8" id="KW-0645">Protease</keyword>
<dbReference type="InterPro" id="IPR036013">
    <property type="entry name" value="Band_7/SPFH_dom_sf"/>
</dbReference>
<dbReference type="GO" id="GO:0016020">
    <property type="term" value="C:membrane"/>
    <property type="evidence" value="ECO:0007669"/>
    <property type="project" value="UniProtKB-SubCell"/>
</dbReference>
<reference evidence="8 9" key="1">
    <citation type="submission" date="2016-10" db="EMBL/GenBank/DDBJ databases">
        <authorList>
            <person name="de Groot N.N."/>
        </authorList>
    </citation>
    <scope>NUCLEOTIDE SEQUENCE [LARGE SCALE GENOMIC DNA]</scope>
    <source>
        <strain evidence="8 9">DSM 21228</strain>
    </source>
</reference>
<dbReference type="EMBL" id="FNQP01000017">
    <property type="protein sequence ID" value="SEA90146.1"/>
    <property type="molecule type" value="Genomic_DNA"/>
</dbReference>
<sequence>MKKTLWTLAALIVAGYLLSTCLVPVKESETAVIMQFGKPVRTIREAGLAFKLPAPIQTRTMLDKRLQLLGLEPAEFVTRDRRNLVVSSFAVWRIAEPETFLKSVRDLETARLRLQELLNAGIGAAIGNIPLGDIFSVDGQQQGLPPLFAAITGNSTTTALKEFGIEIIAVRPNRFGFPKQNLQSIYQRMMSEQERTAKQHRAEGQEAAAKIRAETEREARELLAQAYRESQTVKGKGEAEAARIYAEAFQADAAYYQFSRSLDAYQKIIGENTSFILSSDTPLFSYLLSPPSGKALTPTTLVPETLP</sequence>
<evidence type="ECO:0000256" key="5">
    <source>
        <dbReference type="ARBA" id="ARBA00023136"/>
    </source>
</evidence>
<dbReference type="GO" id="GO:0006508">
    <property type="term" value="P:proteolysis"/>
    <property type="evidence" value="ECO:0007669"/>
    <property type="project" value="UniProtKB-KW"/>
</dbReference>
<dbReference type="Proteomes" id="UP000199397">
    <property type="component" value="Unassembled WGS sequence"/>
</dbReference>
<protein>
    <recommendedName>
        <fullName evidence="6">Protein HflC</fullName>
    </recommendedName>
</protein>
<dbReference type="InterPro" id="IPR001107">
    <property type="entry name" value="Band_7"/>
</dbReference>